<dbReference type="Gene3D" id="2.60.40.420">
    <property type="entry name" value="Cupredoxins - blue copper proteins"/>
    <property type="match status" value="1"/>
</dbReference>
<evidence type="ECO:0000313" key="4">
    <source>
        <dbReference type="EMBL" id="ADL56184.1"/>
    </source>
</evidence>
<dbReference type="InterPro" id="IPR028096">
    <property type="entry name" value="EfeO_Cupredoxin"/>
</dbReference>
<dbReference type="HOGENOM" id="CLU_157112_0_0_4"/>
<feature type="chain" id="PRO_5007913340" description="EfeO-type cupredoxin-like domain-containing protein" evidence="1">
    <location>
        <begin position="31"/>
        <end position="118"/>
    </location>
</feature>
<name>D9SEC0_GALCS</name>
<gene>
    <name evidence="3" type="ordered locus">Galf_0863</name>
    <name evidence="4" type="ordered locus">Galf_2180</name>
</gene>
<dbReference type="InterPro" id="IPR008972">
    <property type="entry name" value="Cupredoxin"/>
</dbReference>
<accession>D9SEC0</accession>
<protein>
    <recommendedName>
        <fullName evidence="2">EfeO-type cupredoxin-like domain-containing protein</fullName>
    </recommendedName>
</protein>
<keyword evidence="5" id="KW-1185">Reference proteome</keyword>
<evidence type="ECO:0000259" key="2">
    <source>
        <dbReference type="Pfam" id="PF13473"/>
    </source>
</evidence>
<feature type="signal peptide" evidence="1">
    <location>
        <begin position="1"/>
        <end position="30"/>
    </location>
</feature>
<dbReference type="EMBL" id="CP002159">
    <property type="protein sequence ID" value="ADL54896.1"/>
    <property type="molecule type" value="Genomic_DNA"/>
</dbReference>
<sequence length="118" mass="12848" precursor="true">MIIIHGQLTTGFAMKRLSLIFLLLPFAAYAADADYTLIIKDHSFQPSELTIPSGKKIKLLVENQDATPEEFDSHDLNREKVIAGRGAATIYIGPLTPGRYAFTGEFHAATAQGSIVAK</sequence>
<organism evidence="3 5">
    <name type="scientific">Gallionella capsiferriformans (strain ES-2)</name>
    <name type="common">Gallionella ferruginea capsiferriformans (strain ES-2)</name>
    <dbReference type="NCBI Taxonomy" id="395494"/>
    <lineage>
        <taxon>Bacteria</taxon>
        <taxon>Pseudomonadati</taxon>
        <taxon>Pseudomonadota</taxon>
        <taxon>Betaproteobacteria</taxon>
        <taxon>Nitrosomonadales</taxon>
        <taxon>Gallionellaceae</taxon>
        <taxon>Gallionella</taxon>
    </lineage>
</organism>
<dbReference type="SUPFAM" id="SSF49503">
    <property type="entry name" value="Cupredoxins"/>
    <property type="match status" value="1"/>
</dbReference>
<dbReference type="eggNOG" id="COG4633">
    <property type="taxonomic scope" value="Bacteria"/>
</dbReference>
<feature type="domain" description="EfeO-type cupredoxin-like" evidence="2">
    <location>
        <begin position="19"/>
        <end position="117"/>
    </location>
</feature>
<evidence type="ECO:0000313" key="3">
    <source>
        <dbReference type="EMBL" id="ADL54896.1"/>
    </source>
</evidence>
<evidence type="ECO:0000256" key="1">
    <source>
        <dbReference type="SAM" id="SignalP"/>
    </source>
</evidence>
<dbReference type="Proteomes" id="UP000001235">
    <property type="component" value="Chromosome"/>
</dbReference>
<keyword evidence="1" id="KW-0732">Signal</keyword>
<dbReference type="KEGG" id="gca:Galf_0863"/>
<dbReference type="AlphaFoldDB" id="D9SEC0"/>
<dbReference type="Pfam" id="PF13473">
    <property type="entry name" value="Cupredoxin_1"/>
    <property type="match status" value="1"/>
</dbReference>
<dbReference type="KEGG" id="gca:Galf_2180"/>
<reference evidence="3 5" key="1">
    <citation type="submission" date="2010-08" db="EMBL/GenBank/DDBJ databases">
        <title>Complete sequence of Gallionella capsiferriformans ES-2.</title>
        <authorList>
            <consortium name="US DOE Joint Genome Institute"/>
            <person name="Lucas S."/>
            <person name="Copeland A."/>
            <person name="Lapidus A."/>
            <person name="Cheng J.-F."/>
            <person name="Bruce D."/>
            <person name="Goodwin L."/>
            <person name="Pitluck S."/>
            <person name="Chertkov O."/>
            <person name="Davenport K.W."/>
            <person name="Detter J.C."/>
            <person name="Han C."/>
            <person name="Tapia R."/>
            <person name="Land M."/>
            <person name="Hauser L."/>
            <person name="Chang Y.-J."/>
            <person name="Jeffries C."/>
            <person name="Kyrpides N."/>
            <person name="Ivanova N."/>
            <person name="Mikhailova N."/>
            <person name="Shelobolina E.S."/>
            <person name="Picardal F."/>
            <person name="Roden E."/>
            <person name="Emerson D."/>
            <person name="Woyke T."/>
        </authorList>
    </citation>
    <scope>NUCLEOTIDE SEQUENCE [LARGE SCALE GENOMIC DNA]</scope>
    <source>
        <strain evidence="3 5">ES-2</strain>
    </source>
</reference>
<evidence type="ECO:0000313" key="5">
    <source>
        <dbReference type="Proteomes" id="UP000001235"/>
    </source>
</evidence>
<dbReference type="STRING" id="395494.Galf_0863"/>
<proteinExistence type="predicted"/>
<dbReference type="EMBL" id="CP002159">
    <property type="protein sequence ID" value="ADL56184.1"/>
    <property type="molecule type" value="Genomic_DNA"/>
</dbReference>